<evidence type="ECO:0000256" key="2">
    <source>
        <dbReference type="ARBA" id="ARBA00008072"/>
    </source>
</evidence>
<dbReference type="Gene3D" id="3.90.180.10">
    <property type="entry name" value="Medium-chain alcohol dehydrogenases, catalytic domain"/>
    <property type="match status" value="1"/>
</dbReference>
<keyword evidence="10" id="KW-1185">Reference proteome</keyword>
<evidence type="ECO:0000259" key="7">
    <source>
        <dbReference type="SMART" id="SM00829"/>
    </source>
</evidence>
<evidence type="ECO:0000256" key="4">
    <source>
        <dbReference type="ARBA" id="ARBA00022833"/>
    </source>
</evidence>
<dbReference type="InterPro" id="IPR036291">
    <property type="entry name" value="NAD(P)-bd_dom_sf"/>
</dbReference>
<dbReference type="SUPFAM" id="SSF51735">
    <property type="entry name" value="NAD(P)-binding Rossmann-fold domains"/>
    <property type="match status" value="1"/>
</dbReference>
<comment type="caution">
    <text evidence="9">The sequence shown here is derived from an EMBL/GenBank/DDBJ whole genome shotgun (WGS) entry which is preliminary data.</text>
</comment>
<dbReference type="AlphaFoldDB" id="A0A7Y4L0B8"/>
<gene>
    <name evidence="8" type="ORF">HNR71_001338</name>
    <name evidence="9" type="ORF">HPO96_17090</name>
</gene>
<evidence type="ECO:0000313" key="10">
    <source>
        <dbReference type="Proteomes" id="UP000534306"/>
    </source>
</evidence>
<dbReference type="InterPro" id="IPR011032">
    <property type="entry name" value="GroES-like_sf"/>
</dbReference>
<evidence type="ECO:0000256" key="6">
    <source>
        <dbReference type="RuleBase" id="RU361277"/>
    </source>
</evidence>
<dbReference type="SMART" id="SM00829">
    <property type="entry name" value="PKS_ER"/>
    <property type="match status" value="1"/>
</dbReference>
<evidence type="ECO:0000256" key="3">
    <source>
        <dbReference type="ARBA" id="ARBA00022723"/>
    </source>
</evidence>
<proteinExistence type="inferred from homology"/>
<dbReference type="EMBL" id="JACHKF010000001">
    <property type="protein sequence ID" value="MBB6565701.1"/>
    <property type="molecule type" value="Genomic_DNA"/>
</dbReference>
<keyword evidence="3 6" id="KW-0479">Metal-binding</keyword>
<dbReference type="Gene3D" id="3.40.50.720">
    <property type="entry name" value="NAD(P)-binding Rossmann-like Domain"/>
    <property type="match status" value="1"/>
</dbReference>
<evidence type="ECO:0000313" key="8">
    <source>
        <dbReference type="EMBL" id="MBB6565701.1"/>
    </source>
</evidence>
<name>A0A7Y4L0B8_9ACTN</name>
<feature type="domain" description="Enoyl reductase (ER)" evidence="7">
    <location>
        <begin position="8"/>
        <end position="332"/>
    </location>
</feature>
<organism evidence="9 10">
    <name type="scientific">Kribbella sandramycini</name>
    <dbReference type="NCBI Taxonomy" id="60450"/>
    <lineage>
        <taxon>Bacteria</taxon>
        <taxon>Bacillati</taxon>
        <taxon>Actinomycetota</taxon>
        <taxon>Actinomycetes</taxon>
        <taxon>Propionibacteriales</taxon>
        <taxon>Kribbellaceae</taxon>
        <taxon>Kribbella</taxon>
    </lineage>
</organism>
<dbReference type="InterPro" id="IPR013149">
    <property type="entry name" value="ADH-like_C"/>
</dbReference>
<evidence type="ECO:0000313" key="11">
    <source>
        <dbReference type="Proteomes" id="UP000553957"/>
    </source>
</evidence>
<dbReference type="RefSeq" id="WP_171674428.1">
    <property type="nucleotide sequence ID" value="NZ_BAAAGT010000001.1"/>
</dbReference>
<dbReference type="PANTHER" id="PTHR43161">
    <property type="entry name" value="SORBITOL DEHYDROGENASE"/>
    <property type="match status" value="1"/>
</dbReference>
<dbReference type="EC" id="1.1.1.264" evidence="8"/>
<dbReference type="InterPro" id="IPR020843">
    <property type="entry name" value="ER"/>
</dbReference>
<dbReference type="Proteomes" id="UP000534306">
    <property type="component" value="Unassembled WGS sequence"/>
</dbReference>
<dbReference type="SUPFAM" id="SSF50129">
    <property type="entry name" value="GroES-like"/>
    <property type="match status" value="1"/>
</dbReference>
<reference evidence="8 11" key="2">
    <citation type="submission" date="2020-08" db="EMBL/GenBank/DDBJ databases">
        <title>Sequencing the genomes of 1000 actinobacteria strains.</title>
        <authorList>
            <person name="Klenk H.-P."/>
        </authorList>
    </citation>
    <scope>NUCLEOTIDE SEQUENCE [LARGE SCALE GENOMIC DNA]</scope>
    <source>
        <strain evidence="8 11">DSM 15626</strain>
    </source>
</reference>
<dbReference type="Pfam" id="PF08240">
    <property type="entry name" value="ADH_N"/>
    <property type="match status" value="1"/>
</dbReference>
<comment type="similarity">
    <text evidence="2 6">Belongs to the zinc-containing alcohol dehydrogenase family.</text>
</comment>
<reference evidence="9 10" key="1">
    <citation type="submission" date="2020-05" db="EMBL/GenBank/DDBJ databases">
        <title>Genome sequence of Kribbella sandramycini ATCC 39419.</title>
        <authorList>
            <person name="Maclea K.S."/>
            <person name="Fair J.L."/>
        </authorList>
    </citation>
    <scope>NUCLEOTIDE SEQUENCE [LARGE SCALE GENOMIC DNA]</scope>
    <source>
        <strain evidence="9 10">ATCC 39419</strain>
    </source>
</reference>
<dbReference type="PANTHER" id="PTHR43161:SF9">
    <property type="entry name" value="SORBITOL DEHYDROGENASE"/>
    <property type="match status" value="1"/>
</dbReference>
<protein>
    <submittedName>
        <fullName evidence="9">Alcohol dehydrogenase catalytic domain-containing protein</fullName>
    </submittedName>
    <submittedName>
        <fullName evidence="8">L-idonate 5-dehydrogenase</fullName>
        <ecNumber evidence="8">1.1.1.264</ecNumber>
    </submittedName>
</protein>
<evidence type="ECO:0000256" key="1">
    <source>
        <dbReference type="ARBA" id="ARBA00001947"/>
    </source>
</evidence>
<dbReference type="EMBL" id="JABJRC010000003">
    <property type="protein sequence ID" value="NOL41963.1"/>
    <property type="molecule type" value="Genomic_DNA"/>
</dbReference>
<dbReference type="GO" id="GO:0008270">
    <property type="term" value="F:zinc ion binding"/>
    <property type="evidence" value="ECO:0007669"/>
    <property type="project" value="InterPro"/>
</dbReference>
<sequence>MKAVVVHGPGDIRIDHRPDPSPGPNEALVAMHYGGICGSDISYATHGHSGTALLRHPLVLGHEVSGHIAALGSAVASYQVGDAVTVHPASPSGEELPRLVAGRTNLHREVRYFGSAAFEPHEDGGFSTYRVVRVDQLRLLPEGVSTPMGALAEPLGVALHAVGRLGDVRGRTVFVNGAGSIGSLVVAAAKARGAARVLAADVQPDALAMAAALGADQVYDATRELPTDVELVVEASGVAAALGAVLHATARGGTVVQVGNLSMTPTPAVLADLVTREITWTGSYRFVDEITEAVDLLARGLDLEPLIAATYDLDDAAAAITAAATTPGKVLLRLS</sequence>
<keyword evidence="4 6" id="KW-0862">Zinc</keyword>
<dbReference type="Proteomes" id="UP000553957">
    <property type="component" value="Unassembled WGS sequence"/>
</dbReference>
<evidence type="ECO:0000256" key="5">
    <source>
        <dbReference type="ARBA" id="ARBA00023002"/>
    </source>
</evidence>
<dbReference type="GO" id="GO:0050572">
    <property type="term" value="F:L-idonate 5-dehydrogenase [NAD(P)+] activity"/>
    <property type="evidence" value="ECO:0007669"/>
    <property type="project" value="UniProtKB-EC"/>
</dbReference>
<dbReference type="PROSITE" id="PS00059">
    <property type="entry name" value="ADH_ZINC"/>
    <property type="match status" value="1"/>
</dbReference>
<accession>A0A7Y4L0B8</accession>
<dbReference type="Pfam" id="PF00107">
    <property type="entry name" value="ADH_zinc_N"/>
    <property type="match status" value="1"/>
</dbReference>
<keyword evidence="5 8" id="KW-0560">Oxidoreductase</keyword>
<dbReference type="InterPro" id="IPR002328">
    <property type="entry name" value="ADH_Zn_CS"/>
</dbReference>
<evidence type="ECO:0000313" key="9">
    <source>
        <dbReference type="EMBL" id="NOL41963.1"/>
    </source>
</evidence>
<dbReference type="InterPro" id="IPR013154">
    <property type="entry name" value="ADH-like_N"/>
</dbReference>
<comment type="cofactor">
    <cofactor evidence="1 6">
        <name>Zn(2+)</name>
        <dbReference type="ChEBI" id="CHEBI:29105"/>
    </cofactor>
</comment>